<dbReference type="EMBL" id="BPQB01000012">
    <property type="protein sequence ID" value="GJE89214.1"/>
    <property type="molecule type" value="Genomic_DNA"/>
</dbReference>
<gene>
    <name evidence="1" type="ORF">PsYK624_053090</name>
</gene>
<protein>
    <submittedName>
        <fullName evidence="1">Uncharacterized protein</fullName>
    </submittedName>
</protein>
<organism evidence="1 2">
    <name type="scientific">Phanerochaete sordida</name>
    <dbReference type="NCBI Taxonomy" id="48140"/>
    <lineage>
        <taxon>Eukaryota</taxon>
        <taxon>Fungi</taxon>
        <taxon>Dikarya</taxon>
        <taxon>Basidiomycota</taxon>
        <taxon>Agaricomycotina</taxon>
        <taxon>Agaricomycetes</taxon>
        <taxon>Polyporales</taxon>
        <taxon>Phanerochaetaceae</taxon>
        <taxon>Phanerochaete</taxon>
    </lineage>
</organism>
<accession>A0A9P3LC53</accession>
<comment type="caution">
    <text evidence="1">The sequence shown here is derived from an EMBL/GenBank/DDBJ whole genome shotgun (WGS) entry which is preliminary data.</text>
</comment>
<evidence type="ECO:0000313" key="1">
    <source>
        <dbReference type="EMBL" id="GJE89214.1"/>
    </source>
</evidence>
<dbReference type="Proteomes" id="UP000703269">
    <property type="component" value="Unassembled WGS sequence"/>
</dbReference>
<proteinExistence type="predicted"/>
<name>A0A9P3LC53_9APHY</name>
<keyword evidence="2" id="KW-1185">Reference proteome</keyword>
<sequence length="119" mass="13367">MRLMRLPPEALNHGAKRFVLLCCRLPRPRRPRRRLNPHIKPKKTPSISCALRLVLSPHWNRADYAKDAAPRSHAENLAEISWIQNVRYRLSIAVSCDAGNSQPVLNVGLSLANTDATAV</sequence>
<evidence type="ECO:0000313" key="2">
    <source>
        <dbReference type="Proteomes" id="UP000703269"/>
    </source>
</evidence>
<dbReference type="AlphaFoldDB" id="A0A9P3LC53"/>
<reference evidence="1 2" key="1">
    <citation type="submission" date="2021-08" db="EMBL/GenBank/DDBJ databases">
        <title>Draft Genome Sequence of Phanerochaete sordida strain YK-624.</title>
        <authorList>
            <person name="Mori T."/>
            <person name="Dohra H."/>
            <person name="Suzuki T."/>
            <person name="Kawagishi H."/>
            <person name="Hirai H."/>
        </authorList>
    </citation>
    <scope>NUCLEOTIDE SEQUENCE [LARGE SCALE GENOMIC DNA]</scope>
    <source>
        <strain evidence="1 2">YK-624</strain>
    </source>
</reference>